<proteinExistence type="predicted"/>
<name>A0ABD2LNN8_9BILA</name>
<evidence type="ECO:0000313" key="1">
    <source>
        <dbReference type="EMBL" id="KAL3116867.1"/>
    </source>
</evidence>
<protein>
    <submittedName>
        <fullName evidence="1">Uncharacterized protein</fullName>
    </submittedName>
</protein>
<keyword evidence="2" id="KW-1185">Reference proteome</keyword>
<dbReference type="Proteomes" id="UP001620626">
    <property type="component" value="Unassembled WGS sequence"/>
</dbReference>
<evidence type="ECO:0000313" key="2">
    <source>
        <dbReference type="Proteomes" id="UP001620626"/>
    </source>
</evidence>
<comment type="caution">
    <text evidence="1">The sequence shown here is derived from an EMBL/GenBank/DDBJ whole genome shotgun (WGS) entry which is preliminary data.</text>
</comment>
<organism evidence="1 2">
    <name type="scientific">Heterodera trifolii</name>
    <dbReference type="NCBI Taxonomy" id="157864"/>
    <lineage>
        <taxon>Eukaryota</taxon>
        <taxon>Metazoa</taxon>
        <taxon>Ecdysozoa</taxon>
        <taxon>Nematoda</taxon>
        <taxon>Chromadorea</taxon>
        <taxon>Rhabditida</taxon>
        <taxon>Tylenchina</taxon>
        <taxon>Tylenchomorpha</taxon>
        <taxon>Tylenchoidea</taxon>
        <taxon>Heteroderidae</taxon>
        <taxon>Heteroderinae</taxon>
        <taxon>Heterodera</taxon>
    </lineage>
</organism>
<accession>A0ABD2LNN8</accession>
<reference evidence="1 2" key="1">
    <citation type="submission" date="2024-10" db="EMBL/GenBank/DDBJ databases">
        <authorList>
            <person name="Kim D."/>
        </authorList>
    </citation>
    <scope>NUCLEOTIDE SEQUENCE [LARGE SCALE GENOMIC DNA]</scope>
    <source>
        <strain evidence="1">BH-2024</strain>
    </source>
</reference>
<gene>
    <name evidence="1" type="ORF">niasHT_003391</name>
</gene>
<sequence>MPKILPAELILELSNFAKFDRKWANCRVSFLIDKFLLEKMGDWLIEMKKMVQLCKESIDHLCNAINGIEDEQQKTTAACRAFNGMKKFVESVPSLPALPALTDLSFDEEDNYAICVLNKCSDLVRVCCQSAHSSASALGLLDAYINGMIGCYETV</sequence>
<dbReference type="AlphaFoldDB" id="A0ABD2LNN8"/>
<dbReference type="EMBL" id="JBICBT010000342">
    <property type="protein sequence ID" value="KAL3116867.1"/>
    <property type="molecule type" value="Genomic_DNA"/>
</dbReference>